<accession>A0A7L1CH77</accession>
<dbReference type="Proteomes" id="UP000553648">
    <property type="component" value="Unassembled WGS sequence"/>
</dbReference>
<feature type="non-terminal residue" evidence="1">
    <location>
        <position position="1"/>
    </location>
</feature>
<dbReference type="EMBL" id="VXBA01000121">
    <property type="protein sequence ID" value="NXM65327.1"/>
    <property type="molecule type" value="Genomic_DNA"/>
</dbReference>
<comment type="caution">
    <text evidence="1">The sequence shown here is derived from an EMBL/GenBank/DDBJ whole genome shotgun (WGS) entry which is preliminary data.</text>
</comment>
<dbReference type="GO" id="GO:0070652">
    <property type="term" value="C:HAUS complex"/>
    <property type="evidence" value="ECO:0007669"/>
    <property type="project" value="InterPro"/>
</dbReference>
<dbReference type="GO" id="GO:0051225">
    <property type="term" value="P:spindle assembly"/>
    <property type="evidence" value="ECO:0007669"/>
    <property type="project" value="InterPro"/>
</dbReference>
<dbReference type="GO" id="GO:0005813">
    <property type="term" value="C:centrosome"/>
    <property type="evidence" value="ECO:0007669"/>
    <property type="project" value="TreeGrafter"/>
</dbReference>
<proteinExistence type="predicted"/>
<dbReference type="GO" id="GO:0007020">
    <property type="term" value="P:microtubule nucleation"/>
    <property type="evidence" value="ECO:0007669"/>
    <property type="project" value="TreeGrafter"/>
</dbReference>
<dbReference type="GO" id="GO:0007098">
    <property type="term" value="P:centrosome cycle"/>
    <property type="evidence" value="ECO:0007669"/>
    <property type="project" value="InterPro"/>
</dbReference>
<dbReference type="PANTHER" id="PTHR16039:SF1">
    <property type="entry name" value="HAUS AUGMIN-LIKE COMPLEX SUBUNIT 2"/>
    <property type="match status" value="1"/>
</dbReference>
<sequence>TLDLTCRETPCFVKFSEMEKMANMQAEINEVQPLLLSVYAQHFSPWRFNFTISFYFTGKKCKILQDMNTHLEAVLKEKRALRKRLIKPKCQESLPIEATYHKCLVELLTEALTFIENLESHLQSVRSIPQIPNMMKNMDTALTKAEVLAMDLEELTEQMLKWGELQKEMYSD</sequence>
<dbReference type="OrthoDB" id="2436605at2759"/>
<dbReference type="GO" id="GO:1990498">
    <property type="term" value="C:mitotic spindle microtubule"/>
    <property type="evidence" value="ECO:0007669"/>
    <property type="project" value="TreeGrafter"/>
</dbReference>
<feature type="non-terminal residue" evidence="1">
    <location>
        <position position="172"/>
    </location>
</feature>
<dbReference type="AlphaFoldDB" id="A0A7L1CH77"/>
<dbReference type="PANTHER" id="PTHR16039">
    <property type="entry name" value="HAUS AUGMIN-LIKE COMPLEX SUBUNIT 2"/>
    <property type="match status" value="1"/>
</dbReference>
<keyword evidence="2" id="KW-1185">Reference proteome</keyword>
<name>A0A7L1CH77_9PASS</name>
<evidence type="ECO:0000313" key="2">
    <source>
        <dbReference type="Proteomes" id="UP000553648"/>
    </source>
</evidence>
<dbReference type="InterPro" id="IPR028346">
    <property type="entry name" value="HAUS2"/>
</dbReference>
<dbReference type="PRINTS" id="PR02088">
    <property type="entry name" value="HAUSAUGMINL2"/>
</dbReference>
<dbReference type="InterPro" id="IPR026242">
    <property type="entry name" value="HAUS2_metazoa"/>
</dbReference>
<reference evidence="1 2" key="1">
    <citation type="submission" date="2019-09" db="EMBL/GenBank/DDBJ databases">
        <title>Bird 10,000 Genomes (B10K) Project - Family phase.</title>
        <authorList>
            <person name="Zhang G."/>
        </authorList>
    </citation>
    <scope>NUCLEOTIDE SEQUENCE [LARGE SCALE GENOMIC DNA]</scope>
    <source>
        <strain evidence="1">B10K-DU-002-03</strain>
        <tissue evidence="1">Muscle</tissue>
    </source>
</reference>
<protein>
    <submittedName>
        <fullName evidence="1">HAUS2 protein</fullName>
    </submittedName>
</protein>
<dbReference type="Pfam" id="PF15003">
    <property type="entry name" value="HAUS2"/>
    <property type="match status" value="1"/>
</dbReference>
<gene>
    <name evidence="1" type="primary">Haus2</name>
    <name evidence="1" type="ORF">SERLUN_R06366</name>
</gene>
<organism evidence="1 2">
    <name type="scientific">Serilophus lunatus</name>
    <name type="common">silver-breasted broadbill</name>
    <dbReference type="NCBI Taxonomy" id="239386"/>
    <lineage>
        <taxon>Eukaryota</taxon>
        <taxon>Metazoa</taxon>
        <taxon>Chordata</taxon>
        <taxon>Craniata</taxon>
        <taxon>Vertebrata</taxon>
        <taxon>Euteleostomi</taxon>
        <taxon>Archelosauria</taxon>
        <taxon>Archosauria</taxon>
        <taxon>Dinosauria</taxon>
        <taxon>Saurischia</taxon>
        <taxon>Theropoda</taxon>
        <taxon>Coelurosauria</taxon>
        <taxon>Aves</taxon>
        <taxon>Neognathae</taxon>
        <taxon>Neoaves</taxon>
        <taxon>Telluraves</taxon>
        <taxon>Australaves</taxon>
        <taxon>Passeriformes</taxon>
        <taxon>Eurylaimidae</taxon>
        <taxon>Serilophus</taxon>
    </lineage>
</organism>
<evidence type="ECO:0000313" key="1">
    <source>
        <dbReference type="EMBL" id="NXM65327.1"/>
    </source>
</evidence>